<sequence length="205" mass="22966">MARSCMPTSDAKQYDAAYFQRWYRHAGLADPARLRRKVALAVAQAEYYLERPIRSVLDIGCGEAAWRAPLLALRPRISYLGFDSSAYSVQRYGRSRQIHPARFGDFAWLRPCAPVDLLICADLLHYLPTREFNQGLPGLAELCGGVAFLETFAQEDAFEGDHEGFQARPAHWYQRRLTSVGFAALGSHCWLSPQLAGDAAALERS</sequence>
<organism evidence="1 2">
    <name type="scientific">Xanthomonas oryzae pv. oryzae (strain PXO99A)</name>
    <dbReference type="NCBI Taxonomy" id="360094"/>
    <lineage>
        <taxon>Bacteria</taxon>
        <taxon>Pseudomonadati</taxon>
        <taxon>Pseudomonadota</taxon>
        <taxon>Gammaproteobacteria</taxon>
        <taxon>Lysobacterales</taxon>
        <taxon>Lysobacteraceae</taxon>
        <taxon>Xanthomonas</taxon>
    </lineage>
</organism>
<dbReference type="InterPro" id="IPR029063">
    <property type="entry name" value="SAM-dependent_MTases_sf"/>
</dbReference>
<evidence type="ECO:0000313" key="1">
    <source>
        <dbReference type="EMBL" id="ACD59585.1"/>
    </source>
</evidence>
<dbReference type="AlphaFoldDB" id="A0A0K0GLG4"/>
<dbReference type="eggNOG" id="COG0500">
    <property type="taxonomic scope" value="Bacteria"/>
</dbReference>
<reference evidence="1 2" key="1">
    <citation type="journal article" date="2008" name="BMC Genomics">
        <title>Genome sequence and rapid evolution of the rice pathogen Xanthomonas oryzae pv. oryzae PXO99A.</title>
        <authorList>
            <person name="Salzberg S.L."/>
            <person name="Sommer D.D."/>
            <person name="Schatz M.C."/>
            <person name="Phillippy A.M."/>
            <person name="Rabinowicz P.D."/>
            <person name="Tsuge S."/>
            <person name="Furutani A."/>
            <person name="Ochiai H."/>
            <person name="Delcher A.L."/>
            <person name="Kelley D."/>
            <person name="Madupu R."/>
            <person name="Puiu D."/>
            <person name="Radune D."/>
            <person name="Shumway M."/>
            <person name="Trapnell C."/>
            <person name="Aparna G."/>
            <person name="Jha G."/>
            <person name="Pandey A."/>
            <person name="Patil P.B."/>
            <person name="Ishihara H."/>
            <person name="Meyer D.F."/>
            <person name="Szurek B."/>
            <person name="Verdier V."/>
            <person name="Koebnik R."/>
            <person name="Dow J.M."/>
            <person name="Ryan R.P."/>
            <person name="Hirata H."/>
            <person name="Tsuyumu S."/>
            <person name="Won Lee S."/>
            <person name="Seo Y.S."/>
            <person name="Sriariyanum M."/>
            <person name="Ronald P.C."/>
            <person name="Sonti R.V."/>
            <person name="Van Sluys M.A."/>
            <person name="Leach J.E."/>
            <person name="White F.F."/>
            <person name="Bogdanove A.J."/>
        </authorList>
    </citation>
    <scope>NUCLEOTIDE SEQUENCE [LARGE SCALE GENOMIC DNA]</scope>
    <source>
        <strain evidence="1 2">PXO99A</strain>
    </source>
</reference>
<evidence type="ECO:0008006" key="3">
    <source>
        <dbReference type="Google" id="ProtNLM"/>
    </source>
</evidence>
<dbReference type="EMBL" id="CP000967">
    <property type="protein sequence ID" value="ACD59585.1"/>
    <property type="molecule type" value="Genomic_DNA"/>
</dbReference>
<dbReference type="Gene3D" id="3.40.50.150">
    <property type="entry name" value="Vaccinia Virus protein VP39"/>
    <property type="match status" value="1"/>
</dbReference>
<dbReference type="CDD" id="cd02440">
    <property type="entry name" value="AdoMet_MTases"/>
    <property type="match status" value="1"/>
</dbReference>
<dbReference type="Proteomes" id="UP000001740">
    <property type="component" value="Chromosome"/>
</dbReference>
<dbReference type="HOGENOM" id="CLU_1282798_0_0_6"/>
<gene>
    <name evidence="1" type="ordered locus">PXO_01812</name>
</gene>
<accession>A0A0K0GLG4</accession>
<evidence type="ECO:0000313" key="2">
    <source>
        <dbReference type="Proteomes" id="UP000001740"/>
    </source>
</evidence>
<dbReference type="SUPFAM" id="SSF53335">
    <property type="entry name" value="S-adenosyl-L-methionine-dependent methyltransferases"/>
    <property type="match status" value="1"/>
</dbReference>
<protein>
    <recommendedName>
        <fullName evidence="3">Class I SAM-dependent methyltransferase</fullName>
    </recommendedName>
</protein>
<proteinExistence type="predicted"/>
<name>A0A0K0GLG4_XANOP</name>
<dbReference type="KEGG" id="xop:PXO_01812"/>